<reference evidence="1" key="1">
    <citation type="submission" date="2023-04" db="EMBL/GenBank/DDBJ databases">
        <title>Phytophthora lilii NBRC 32176.</title>
        <authorList>
            <person name="Ichikawa N."/>
            <person name="Sato H."/>
            <person name="Tonouchi N."/>
        </authorList>
    </citation>
    <scope>NUCLEOTIDE SEQUENCE</scope>
    <source>
        <strain evidence="1">NBRC 32176</strain>
    </source>
</reference>
<dbReference type="AlphaFoldDB" id="A0A9W6WWW7"/>
<gene>
    <name evidence="1" type="ORF">Plil01_000810700</name>
</gene>
<proteinExistence type="predicted"/>
<name>A0A9W6WWW7_9STRA</name>
<evidence type="ECO:0000313" key="1">
    <source>
        <dbReference type="EMBL" id="GMF20744.1"/>
    </source>
</evidence>
<comment type="caution">
    <text evidence="1">The sequence shown here is derived from an EMBL/GenBank/DDBJ whole genome shotgun (WGS) entry which is preliminary data.</text>
</comment>
<dbReference type="EMBL" id="BSXW01000384">
    <property type="protein sequence ID" value="GMF20744.1"/>
    <property type="molecule type" value="Genomic_DNA"/>
</dbReference>
<evidence type="ECO:0000313" key="2">
    <source>
        <dbReference type="Proteomes" id="UP001165083"/>
    </source>
</evidence>
<dbReference type="Proteomes" id="UP001165083">
    <property type="component" value="Unassembled WGS sequence"/>
</dbReference>
<accession>A0A9W6WWW7</accession>
<keyword evidence="2" id="KW-1185">Reference proteome</keyword>
<sequence>MPTTSIAGTSVKKTSTAMYTSNPAGIKRAMISAAMFPGTIQNKEWARNESEFNFKGDFEFRSLIAPLNGRSSLTHALRNAGARPHSAMPKIWNESQNSSAIYMPALLQKVASTIQFERKLPPMSSAILENDPSSQVVQCGELKTVAPKSGAK</sequence>
<organism evidence="1 2">
    <name type="scientific">Phytophthora lilii</name>
    <dbReference type="NCBI Taxonomy" id="2077276"/>
    <lineage>
        <taxon>Eukaryota</taxon>
        <taxon>Sar</taxon>
        <taxon>Stramenopiles</taxon>
        <taxon>Oomycota</taxon>
        <taxon>Peronosporomycetes</taxon>
        <taxon>Peronosporales</taxon>
        <taxon>Peronosporaceae</taxon>
        <taxon>Phytophthora</taxon>
    </lineage>
</organism>
<protein>
    <submittedName>
        <fullName evidence="1">Unnamed protein product</fullName>
    </submittedName>
</protein>